<accession>H2C1K7</accession>
<keyword evidence="2" id="KW-1185">Reference proteome</keyword>
<evidence type="ECO:0000313" key="2">
    <source>
        <dbReference type="Proteomes" id="UP000003980"/>
    </source>
</evidence>
<dbReference type="Proteomes" id="UP000003980">
    <property type="component" value="Unassembled WGS sequence"/>
</dbReference>
<dbReference type="EMBL" id="JH597761">
    <property type="protein sequence ID" value="EHP70128.1"/>
    <property type="molecule type" value="Genomic_DNA"/>
</dbReference>
<protein>
    <submittedName>
        <fullName evidence="1">Uncharacterized protein</fullName>
    </submittedName>
</protein>
<dbReference type="AlphaFoldDB" id="H2C1K7"/>
<dbReference type="HOGENOM" id="CLU_3057197_0_0_2"/>
<reference evidence="1 2" key="1">
    <citation type="submission" date="2012-01" db="EMBL/GenBank/DDBJ databases">
        <title>Improved High-Quality Draft sequence of Metallosphaera yellowstonensis MK1.</title>
        <authorList>
            <consortium name="US DOE Joint Genome Institute"/>
            <person name="Lucas S."/>
            <person name="Han J."/>
            <person name="Cheng J.-F."/>
            <person name="Goodwin L."/>
            <person name="Pitluck S."/>
            <person name="Peters L."/>
            <person name="Teshima H."/>
            <person name="Detter J.C."/>
            <person name="Han C."/>
            <person name="Tapia R."/>
            <person name="Land M."/>
            <person name="Hauser L."/>
            <person name="Kyrpides N."/>
            <person name="Kozubal M."/>
            <person name="Macur R.E."/>
            <person name="Jay Z."/>
            <person name="Inskeep W."/>
            <person name="Woyke T."/>
        </authorList>
    </citation>
    <scope>NUCLEOTIDE SEQUENCE [LARGE SCALE GENOMIC DNA]</scope>
    <source>
        <strain evidence="1 2">MK1</strain>
    </source>
</reference>
<dbReference type="RefSeq" id="WP_009070568.1">
    <property type="nucleotide sequence ID" value="NZ_JH597761.1"/>
</dbReference>
<name>H2C1K7_9CREN</name>
<sequence length="53" mass="5666">MIGPAPEVLGVMKVDGRVTVFSSTGFNDLRVTCLPSRGVARGVSRNEGESYPR</sequence>
<proteinExistence type="predicted"/>
<organism evidence="1 2">
    <name type="scientific">Metallosphaera yellowstonensis MK1</name>
    <dbReference type="NCBI Taxonomy" id="671065"/>
    <lineage>
        <taxon>Archaea</taxon>
        <taxon>Thermoproteota</taxon>
        <taxon>Thermoprotei</taxon>
        <taxon>Sulfolobales</taxon>
        <taxon>Sulfolobaceae</taxon>
        <taxon>Metallosphaera</taxon>
    </lineage>
</organism>
<evidence type="ECO:0000313" key="1">
    <source>
        <dbReference type="EMBL" id="EHP70128.1"/>
    </source>
</evidence>
<gene>
    <name evidence="1" type="ORF">MetMK1DRAFT_00006300</name>
</gene>